<evidence type="ECO:0000256" key="4">
    <source>
        <dbReference type="ARBA" id="ARBA00004906"/>
    </source>
</evidence>
<dbReference type="OrthoDB" id="20295at2759"/>
<evidence type="ECO:0000256" key="12">
    <source>
        <dbReference type="SAM" id="MobiDB-lite"/>
    </source>
</evidence>
<comment type="subcellular location">
    <subcellularLocation>
        <location evidence="3">Cytoplasm</location>
    </subcellularLocation>
    <subcellularLocation>
        <location evidence="2">Nucleus</location>
    </subcellularLocation>
</comment>
<evidence type="ECO:0000256" key="9">
    <source>
        <dbReference type="ARBA" id="ARBA00022786"/>
    </source>
</evidence>
<evidence type="ECO:0000256" key="10">
    <source>
        <dbReference type="ARBA" id="ARBA00023242"/>
    </source>
</evidence>
<keyword evidence="11" id="KW-0175">Coiled coil</keyword>
<organism evidence="15 16">
    <name type="scientific">Planoprotostelium fungivorum</name>
    <dbReference type="NCBI Taxonomy" id="1890364"/>
    <lineage>
        <taxon>Eukaryota</taxon>
        <taxon>Amoebozoa</taxon>
        <taxon>Evosea</taxon>
        <taxon>Variosea</taxon>
        <taxon>Cavosteliida</taxon>
        <taxon>Cavosteliaceae</taxon>
        <taxon>Planoprotostelium</taxon>
    </lineage>
</organism>
<sequence length="1111" mass="128038">MKKSGFDCASTFFDRGGKKFDSSKEDRAENVSRFKRKRLVFGVLVCGNMEEEAYENYIIMDQSEGWGAKGVFSVILLVAGAIYILWQSTDPLEQRPKKDSSVDDTNSADATPTVNAEEIRQARLKRFERSPPALLREPQKETTETQEVVNPDGTKTKARSWSDVPPMEEDITPTSTAPSTDELLDTPTETPTQTTEPSSAESSSTTTKSPIKPIRLTPEERNHRSICNIFHVSLDEGRYLREIAMEKKEQSEHFFSDVDIDPIIIESTMNLSPVQQIEHFDSCYKRLQAEKNTETSISTIQEHCSRSIVSFTGLAVQSNPEALLEIVERDPSSLPLSNELLLKVHQEFGTDVETSLQWVMSAATSKLKNGKRLLDVEVNPRLQLVDLPEFLPNGLNGREMQEKTAFGPLFSYSVDLEDVREYFRNPTQMTLNNAQSSYNTVRSQLSNVQNSVHQILRNCLRTDDHCKKKILDWITAAVLSNYNRTKMHYDEKSISTEGFVMNLCIVLFKFCSPFTTNRNFQKIVNSYMNRNERISIKEETRLGATPEDVTKYVDEISSNSTEPPSFVTEIFFLTLHGLHTGVVRTLSRYNSFIQSIAKLQAKKREMEENRAQWGALADVYLQRVTADLEKMYTYKLAMDAQLLDPRFIDSGLQFYGFVADWMTQLAFRSRKSVPTEFLVLPEFIIDDMIDYLSFCLRYASDKLNVFLFNTLVDFIVPMLGAGNLVKNPHLRSRLAQILYEMIPQEENRFANTQFLPIFEGSQIAAEHLVPGLFQLYVDVESTGRSHQFYEKFTVRRHIGIILKQLRQYPSYQRSIKAQSKESPTVFVRFINLLVNDCQYLLDEMLIKLLEIKETETAMENHTVWMGQEETIRNDRWEALQNNHHIVKSYCLLANDNVDLFHFLSIHTKSAFMVPELVDRIAQMLNYFITHLTGPKSMDIKVKDPKRFHFDPRFLLRKLIEIYLNFSGNEQFVYEVVNDGRSFGIQLFRRAIHILRKNVMLPEDTISAFEKFVDKIEEESSRLDRDQEELGDIPEEYLDPLMGTLMMDPVILPDSNMTIDRPIIIKHLLNDQTDPFNRKPLTIEALVSNEKLKGEIQEWIAQKRREGKKESV</sequence>
<comment type="caution">
    <text evidence="15">The sequence shown here is derived from an EMBL/GenBank/DDBJ whole genome shotgun (WGS) entry which is preliminary data.</text>
</comment>
<feature type="compositionally biased region" description="Basic and acidic residues" evidence="12">
    <location>
        <begin position="117"/>
        <end position="129"/>
    </location>
</feature>
<dbReference type="Pfam" id="PF04564">
    <property type="entry name" value="U-box"/>
    <property type="match status" value="1"/>
</dbReference>
<dbReference type="GO" id="GO:0034450">
    <property type="term" value="F:ubiquitin-ubiquitin ligase activity"/>
    <property type="evidence" value="ECO:0007669"/>
    <property type="project" value="InterPro"/>
</dbReference>
<comment type="catalytic activity">
    <reaction evidence="1">
        <text>S-ubiquitinyl-[E2 ubiquitin-conjugating enzyme]-L-cysteine + [acceptor protein]-L-lysine = [E2 ubiquitin-conjugating enzyme]-L-cysteine + N(6)-ubiquitinyl-[acceptor protein]-L-lysine.</text>
        <dbReference type="EC" id="2.3.2.27"/>
    </reaction>
</comment>
<dbReference type="GO" id="GO:0036503">
    <property type="term" value="P:ERAD pathway"/>
    <property type="evidence" value="ECO:0007669"/>
    <property type="project" value="InterPro"/>
</dbReference>
<dbReference type="PANTHER" id="PTHR13931:SF2">
    <property type="entry name" value="UBIQUITIN CONJUGATION FACTOR E4 B"/>
    <property type="match status" value="1"/>
</dbReference>
<keyword evidence="7" id="KW-0963">Cytoplasm</keyword>
<dbReference type="InterPro" id="IPR013083">
    <property type="entry name" value="Znf_RING/FYVE/PHD"/>
</dbReference>
<dbReference type="EMBL" id="MDYQ01000207">
    <property type="protein sequence ID" value="PRP78808.1"/>
    <property type="molecule type" value="Genomic_DNA"/>
</dbReference>
<evidence type="ECO:0000313" key="15">
    <source>
        <dbReference type="EMBL" id="PRP78808.1"/>
    </source>
</evidence>
<comment type="similarity">
    <text evidence="5">Belongs to the ubiquitin conjugation factor E4 family.</text>
</comment>
<dbReference type="EC" id="2.3.2.27" evidence="6"/>
<gene>
    <name evidence="15" type="ORF">PROFUN_00981</name>
</gene>
<proteinExistence type="inferred from homology"/>
<keyword evidence="13" id="KW-0472">Membrane</keyword>
<dbReference type="Pfam" id="PF10408">
    <property type="entry name" value="Ufd2P_core"/>
    <property type="match status" value="1"/>
</dbReference>
<feature type="transmembrane region" description="Helical" evidence="13">
    <location>
        <begin position="66"/>
        <end position="86"/>
    </location>
</feature>
<dbReference type="SUPFAM" id="SSF57850">
    <property type="entry name" value="RING/U-box"/>
    <property type="match status" value="1"/>
</dbReference>
<feature type="compositionally biased region" description="Polar residues" evidence="12">
    <location>
        <begin position="103"/>
        <end position="114"/>
    </location>
</feature>
<dbReference type="InParanoid" id="A0A2P6N4C9"/>
<dbReference type="Proteomes" id="UP000241769">
    <property type="component" value="Unassembled WGS sequence"/>
</dbReference>
<keyword evidence="8" id="KW-0808">Transferase</keyword>
<feature type="domain" description="U-box" evidence="14">
    <location>
        <begin position="1031"/>
        <end position="1105"/>
    </location>
</feature>
<evidence type="ECO:0000259" key="14">
    <source>
        <dbReference type="PROSITE" id="PS51698"/>
    </source>
</evidence>
<keyword evidence="16" id="KW-1185">Reference proteome</keyword>
<feature type="coiled-coil region" evidence="11">
    <location>
        <begin position="589"/>
        <end position="616"/>
    </location>
</feature>
<evidence type="ECO:0000256" key="6">
    <source>
        <dbReference type="ARBA" id="ARBA00012483"/>
    </source>
</evidence>
<reference evidence="15 16" key="1">
    <citation type="journal article" date="2018" name="Genome Biol. Evol.">
        <title>Multiple Roots of Fruiting Body Formation in Amoebozoa.</title>
        <authorList>
            <person name="Hillmann F."/>
            <person name="Forbes G."/>
            <person name="Novohradska S."/>
            <person name="Ferling I."/>
            <person name="Riege K."/>
            <person name="Groth M."/>
            <person name="Westermann M."/>
            <person name="Marz M."/>
            <person name="Spaller T."/>
            <person name="Winckler T."/>
            <person name="Schaap P."/>
            <person name="Glockner G."/>
        </authorList>
    </citation>
    <scope>NUCLEOTIDE SEQUENCE [LARGE SCALE GENOMIC DNA]</scope>
    <source>
        <strain evidence="15 16">Jena</strain>
    </source>
</reference>
<feature type="region of interest" description="Disordered" evidence="12">
    <location>
        <begin position="93"/>
        <end position="216"/>
    </location>
</feature>
<dbReference type="GO" id="GO:0005634">
    <property type="term" value="C:nucleus"/>
    <property type="evidence" value="ECO:0007669"/>
    <property type="project" value="UniProtKB-SubCell"/>
</dbReference>
<evidence type="ECO:0000256" key="7">
    <source>
        <dbReference type="ARBA" id="ARBA00022490"/>
    </source>
</evidence>
<keyword evidence="13" id="KW-0812">Transmembrane</keyword>
<dbReference type="GO" id="GO:0000209">
    <property type="term" value="P:protein polyubiquitination"/>
    <property type="evidence" value="ECO:0007669"/>
    <property type="project" value="TreeGrafter"/>
</dbReference>
<dbReference type="InterPro" id="IPR019474">
    <property type="entry name" value="Ub_conjug_fac_E4_core"/>
</dbReference>
<dbReference type="SMART" id="SM00504">
    <property type="entry name" value="Ubox"/>
    <property type="match status" value="1"/>
</dbReference>
<protein>
    <recommendedName>
        <fullName evidence="6">RING-type E3 ubiquitin transferase</fullName>
        <ecNumber evidence="6">2.3.2.27</ecNumber>
    </recommendedName>
</protein>
<dbReference type="CDD" id="cd16657">
    <property type="entry name" value="RING-Ubox_UBE4A"/>
    <property type="match status" value="1"/>
</dbReference>
<evidence type="ECO:0000313" key="16">
    <source>
        <dbReference type="Proteomes" id="UP000241769"/>
    </source>
</evidence>
<dbReference type="FunFam" id="3.30.40.10:FF:000055">
    <property type="entry name" value="Ubiquitin conjugation factor e4 a"/>
    <property type="match status" value="1"/>
</dbReference>
<comment type="pathway">
    <text evidence="4">Protein modification; protein ubiquitination.</text>
</comment>
<evidence type="ECO:0000256" key="3">
    <source>
        <dbReference type="ARBA" id="ARBA00004496"/>
    </source>
</evidence>
<evidence type="ECO:0000256" key="5">
    <source>
        <dbReference type="ARBA" id="ARBA00007434"/>
    </source>
</evidence>
<keyword evidence="13" id="KW-1133">Transmembrane helix</keyword>
<evidence type="ECO:0000256" key="11">
    <source>
        <dbReference type="SAM" id="Coils"/>
    </source>
</evidence>
<dbReference type="STRING" id="1890364.A0A2P6N4C9"/>
<dbReference type="GO" id="GO:0000151">
    <property type="term" value="C:ubiquitin ligase complex"/>
    <property type="evidence" value="ECO:0007669"/>
    <property type="project" value="InterPro"/>
</dbReference>
<dbReference type="GO" id="GO:0006511">
    <property type="term" value="P:ubiquitin-dependent protein catabolic process"/>
    <property type="evidence" value="ECO:0007669"/>
    <property type="project" value="InterPro"/>
</dbReference>
<dbReference type="InterPro" id="IPR045132">
    <property type="entry name" value="UBE4"/>
</dbReference>
<dbReference type="FunCoup" id="A0A2P6N4C9">
    <property type="interactions" value="1279"/>
</dbReference>
<keyword evidence="9" id="KW-0833">Ubl conjugation pathway</keyword>
<dbReference type="PROSITE" id="PS51698">
    <property type="entry name" value="U_BOX"/>
    <property type="match status" value="1"/>
</dbReference>
<dbReference type="InterPro" id="IPR003613">
    <property type="entry name" value="Ubox_domain"/>
</dbReference>
<feature type="compositionally biased region" description="Low complexity" evidence="12">
    <location>
        <begin position="179"/>
        <end position="214"/>
    </location>
</feature>
<keyword evidence="10" id="KW-0539">Nucleus</keyword>
<evidence type="ECO:0000256" key="13">
    <source>
        <dbReference type="SAM" id="Phobius"/>
    </source>
</evidence>
<evidence type="ECO:0000256" key="1">
    <source>
        <dbReference type="ARBA" id="ARBA00000900"/>
    </source>
</evidence>
<dbReference type="AlphaFoldDB" id="A0A2P6N4C9"/>
<accession>A0A2P6N4C9</accession>
<dbReference type="Gene3D" id="3.30.40.10">
    <property type="entry name" value="Zinc/RING finger domain, C3HC4 (zinc finger)"/>
    <property type="match status" value="1"/>
</dbReference>
<dbReference type="GO" id="GO:0005737">
    <property type="term" value="C:cytoplasm"/>
    <property type="evidence" value="ECO:0007669"/>
    <property type="project" value="UniProtKB-SubCell"/>
</dbReference>
<name>A0A2P6N4C9_9EUKA</name>
<dbReference type="UniPathway" id="UPA00143"/>
<evidence type="ECO:0000256" key="8">
    <source>
        <dbReference type="ARBA" id="ARBA00022679"/>
    </source>
</evidence>
<dbReference type="PANTHER" id="PTHR13931">
    <property type="entry name" value="UBIQUITINATION FACTOR E4"/>
    <property type="match status" value="1"/>
</dbReference>
<evidence type="ECO:0000256" key="2">
    <source>
        <dbReference type="ARBA" id="ARBA00004123"/>
    </source>
</evidence>